<evidence type="ECO:0000256" key="4">
    <source>
        <dbReference type="RuleBase" id="RU004514"/>
    </source>
</evidence>
<evidence type="ECO:0000313" key="7">
    <source>
        <dbReference type="Proteomes" id="UP000323646"/>
    </source>
</evidence>
<dbReference type="HAMAP" id="MF_02087">
    <property type="entry name" value="PLP_homeostasis"/>
    <property type="match status" value="1"/>
</dbReference>
<evidence type="ECO:0000256" key="3">
    <source>
        <dbReference type="PIRSR" id="PIRSR004848-1"/>
    </source>
</evidence>
<dbReference type="InterPro" id="IPR011078">
    <property type="entry name" value="PyrdxlP_homeostasis"/>
</dbReference>
<name>A0A5D6W9R2_9FIRM</name>
<evidence type="ECO:0000313" key="6">
    <source>
        <dbReference type="EMBL" id="TYZ25033.1"/>
    </source>
</evidence>
<feature type="domain" description="Alanine racemase N-terminal" evidence="5">
    <location>
        <begin position="28"/>
        <end position="228"/>
    </location>
</feature>
<feature type="modified residue" description="N6-(pyridoxal phosphate)lysine" evidence="2 3">
    <location>
        <position position="36"/>
    </location>
</feature>
<sequence length="230" mass="25994">MIADKFHEVEAKIKESMQRRTRVPKDAPVTLIAVTKNHDVAAMREAIDAGAVEVGENRIQEAKEKYETLDRPVTWHLIGHLQTNKAKVAVKLFDLIHSVDTVHLAKAIDKEAGKIGKVQDILVQVNLAKEESKSGVYKEDLQEMLDLVDTLPNIRLCGLMCIAPNYENVEDCRPLFREMYGIYQKVKEIPYKTANIKYLSMGMTHDYPIAVEEGANMVRVGTAIFGPRQY</sequence>
<dbReference type="NCBIfam" id="TIGR00044">
    <property type="entry name" value="YggS family pyridoxal phosphate-dependent enzyme"/>
    <property type="match status" value="1"/>
</dbReference>
<dbReference type="PANTHER" id="PTHR10146:SF14">
    <property type="entry name" value="PYRIDOXAL PHOSPHATE HOMEOSTASIS PROTEIN"/>
    <property type="match status" value="1"/>
</dbReference>
<comment type="similarity">
    <text evidence="2 4">Belongs to the pyridoxal phosphate-binding protein YggS/PROSC family.</text>
</comment>
<dbReference type="InterPro" id="IPR001608">
    <property type="entry name" value="Ala_racemase_N"/>
</dbReference>
<dbReference type="GO" id="GO:0030170">
    <property type="term" value="F:pyridoxal phosphate binding"/>
    <property type="evidence" value="ECO:0007669"/>
    <property type="project" value="UniProtKB-UniRule"/>
</dbReference>
<accession>A0A5D6W9R2</accession>
<dbReference type="EMBL" id="VTOY01000001">
    <property type="protein sequence ID" value="TYZ25033.1"/>
    <property type="molecule type" value="Genomic_DNA"/>
</dbReference>
<keyword evidence="7" id="KW-1185">Reference proteome</keyword>
<comment type="function">
    <text evidence="2">Pyridoxal 5'-phosphate (PLP)-binding protein, which is involved in PLP homeostasis.</text>
</comment>
<keyword evidence="1 2" id="KW-0663">Pyridoxal phosphate</keyword>
<dbReference type="PIRSF" id="PIRSF004848">
    <property type="entry name" value="YBL036c_PLPDEIII"/>
    <property type="match status" value="1"/>
</dbReference>
<dbReference type="OrthoDB" id="9804072at2"/>
<dbReference type="RefSeq" id="WP_149170650.1">
    <property type="nucleotide sequence ID" value="NZ_VTOY01000001.1"/>
</dbReference>
<evidence type="ECO:0000256" key="1">
    <source>
        <dbReference type="ARBA" id="ARBA00022898"/>
    </source>
</evidence>
<dbReference type="Pfam" id="PF01168">
    <property type="entry name" value="Ala_racemase_N"/>
    <property type="match status" value="1"/>
</dbReference>
<dbReference type="SUPFAM" id="SSF51419">
    <property type="entry name" value="PLP-binding barrel"/>
    <property type="match status" value="1"/>
</dbReference>
<evidence type="ECO:0000256" key="2">
    <source>
        <dbReference type="HAMAP-Rule" id="MF_02087"/>
    </source>
</evidence>
<dbReference type="PANTHER" id="PTHR10146">
    <property type="entry name" value="PROLINE SYNTHETASE CO-TRANSCRIBED BACTERIAL HOMOLOG PROTEIN"/>
    <property type="match status" value="1"/>
</dbReference>
<comment type="caution">
    <text evidence="6">The sequence shown here is derived from an EMBL/GenBank/DDBJ whole genome shotgun (WGS) entry which is preliminary data.</text>
</comment>
<protein>
    <recommendedName>
        <fullName evidence="2">Pyridoxal phosphate homeostasis protein</fullName>
        <shortName evidence="2">PLP homeostasis protein</shortName>
    </recommendedName>
</protein>
<reference evidence="6 7" key="1">
    <citation type="submission" date="2019-08" db="EMBL/GenBank/DDBJ databases">
        <title>Selenomonas sp. mPRGC5 and Selenomonas sp. mPRGC8 isolated from ruminal fluid of dairy goat (Capra hircus).</title>
        <authorList>
            <person name="Poothong S."/>
            <person name="Nuengjamnong C."/>
            <person name="Tanasupawat S."/>
        </authorList>
    </citation>
    <scope>NUCLEOTIDE SEQUENCE [LARGE SCALE GENOMIC DNA]</scope>
    <source>
        <strain evidence="7">mPRGC5</strain>
    </source>
</reference>
<dbReference type="Proteomes" id="UP000323646">
    <property type="component" value="Unassembled WGS sequence"/>
</dbReference>
<proteinExistence type="inferred from homology"/>
<dbReference type="AlphaFoldDB" id="A0A5D6W9R2"/>
<dbReference type="InterPro" id="IPR029066">
    <property type="entry name" value="PLP-binding_barrel"/>
</dbReference>
<dbReference type="CDD" id="cd00635">
    <property type="entry name" value="PLPDE_III_YBL036c_like"/>
    <property type="match status" value="1"/>
</dbReference>
<organism evidence="6 7">
    <name type="scientific">Selenomonas ruminis</name>
    <dbReference type="NCBI Taxonomy" id="2593411"/>
    <lineage>
        <taxon>Bacteria</taxon>
        <taxon>Bacillati</taxon>
        <taxon>Bacillota</taxon>
        <taxon>Negativicutes</taxon>
        <taxon>Selenomonadales</taxon>
        <taxon>Selenomonadaceae</taxon>
        <taxon>Selenomonas</taxon>
    </lineage>
</organism>
<dbReference type="FunFam" id="3.20.20.10:FF:000018">
    <property type="entry name" value="Pyridoxal phosphate homeostasis protein"/>
    <property type="match status" value="1"/>
</dbReference>
<evidence type="ECO:0000259" key="5">
    <source>
        <dbReference type="Pfam" id="PF01168"/>
    </source>
</evidence>
<gene>
    <name evidence="6" type="ORF">FZ040_03120</name>
</gene>
<comment type="cofactor">
    <cofactor evidence="3">
        <name>pyridoxal 5'-phosphate</name>
        <dbReference type="ChEBI" id="CHEBI:597326"/>
    </cofactor>
</comment>
<dbReference type="Gene3D" id="3.20.20.10">
    <property type="entry name" value="Alanine racemase"/>
    <property type="match status" value="1"/>
</dbReference>